<evidence type="ECO:0000313" key="2">
    <source>
        <dbReference type="EMBL" id="QBQ96643.1"/>
    </source>
</evidence>
<dbReference type="RefSeq" id="WP_134747694.1">
    <property type="nucleotide sequence ID" value="NZ_CP038148.1"/>
</dbReference>
<name>A0A4P7CS95_9BURK</name>
<feature type="region of interest" description="Disordered" evidence="1">
    <location>
        <begin position="23"/>
        <end position="72"/>
    </location>
</feature>
<sequence>MRQILLLILLFLVGQWFFKSLRNSQHSRPGADPRQGGSGAWRQGNGAAGGPFGTHGPGASAGNAAGNAAGKGALPEPMVRCAECGVHAPRSESVSVGVQSFCCAEHARTYDARKTGQDRPAR</sequence>
<evidence type="ECO:0000256" key="1">
    <source>
        <dbReference type="SAM" id="MobiDB-lite"/>
    </source>
</evidence>
<dbReference type="AlphaFoldDB" id="A0A4P7CS95"/>
<feature type="compositionally biased region" description="Gly residues" evidence="1">
    <location>
        <begin position="46"/>
        <end position="56"/>
    </location>
</feature>
<protein>
    <submittedName>
        <fullName evidence="2">Deaminase</fullName>
    </submittedName>
</protein>
<gene>
    <name evidence="2" type="ORF">E1956_05285</name>
</gene>
<dbReference type="InterPro" id="IPR049708">
    <property type="entry name" value="PP0621-like"/>
</dbReference>
<dbReference type="NCBIfam" id="NF041023">
    <property type="entry name" value="PP0621_fam"/>
    <property type="match status" value="1"/>
</dbReference>
<evidence type="ECO:0000313" key="3">
    <source>
        <dbReference type="Proteomes" id="UP000295727"/>
    </source>
</evidence>
<proteinExistence type="predicted"/>
<organism evidence="2 3">
    <name type="scientific">Paraburkholderia pallida</name>
    <dbReference type="NCBI Taxonomy" id="2547399"/>
    <lineage>
        <taxon>Bacteria</taxon>
        <taxon>Pseudomonadati</taxon>
        <taxon>Pseudomonadota</taxon>
        <taxon>Betaproteobacteria</taxon>
        <taxon>Burkholderiales</taxon>
        <taxon>Burkholderiaceae</taxon>
        <taxon>Paraburkholderia</taxon>
    </lineage>
</organism>
<dbReference type="EMBL" id="CP038148">
    <property type="protein sequence ID" value="QBQ96643.1"/>
    <property type="molecule type" value="Genomic_DNA"/>
</dbReference>
<accession>A0A4P7CS95</accession>
<dbReference type="Proteomes" id="UP000295727">
    <property type="component" value="Chromosome 1"/>
</dbReference>
<keyword evidence="3" id="KW-1185">Reference proteome</keyword>
<dbReference type="OrthoDB" id="9814432at2"/>
<reference evidence="2 3" key="1">
    <citation type="submission" date="2019-03" db="EMBL/GenBank/DDBJ databases">
        <title>Paraburkholderia sp. 7MH5, isolated from subtropical forest soil.</title>
        <authorList>
            <person name="Gao Z.-H."/>
            <person name="Qiu L.-H."/>
        </authorList>
    </citation>
    <scope>NUCLEOTIDE SEQUENCE [LARGE SCALE GENOMIC DNA]</scope>
    <source>
        <strain evidence="2 3">7MH5</strain>
    </source>
</reference>
<dbReference type="KEGG" id="ppai:E1956_05285"/>
<feature type="compositionally biased region" description="Low complexity" evidence="1">
    <location>
        <begin position="57"/>
        <end position="72"/>
    </location>
</feature>